<dbReference type="EMBL" id="JAVRJZ010000011">
    <property type="protein sequence ID" value="KAK2717247.1"/>
    <property type="molecule type" value="Genomic_DNA"/>
</dbReference>
<feature type="compositionally biased region" description="Basic and acidic residues" evidence="1">
    <location>
        <begin position="770"/>
        <end position="780"/>
    </location>
</feature>
<feature type="compositionally biased region" description="Polar residues" evidence="1">
    <location>
        <begin position="319"/>
        <end position="332"/>
    </location>
</feature>
<organism evidence="3 4">
    <name type="scientific">Artemia franciscana</name>
    <name type="common">Brine shrimp</name>
    <name type="synonym">Artemia sanfranciscana</name>
    <dbReference type="NCBI Taxonomy" id="6661"/>
    <lineage>
        <taxon>Eukaryota</taxon>
        <taxon>Metazoa</taxon>
        <taxon>Ecdysozoa</taxon>
        <taxon>Arthropoda</taxon>
        <taxon>Crustacea</taxon>
        <taxon>Branchiopoda</taxon>
        <taxon>Anostraca</taxon>
        <taxon>Artemiidae</taxon>
        <taxon>Artemia</taxon>
    </lineage>
</organism>
<comment type="caution">
    <text evidence="3">The sequence shown here is derived from an EMBL/GenBank/DDBJ whole genome shotgun (WGS) entry which is preliminary data.</text>
</comment>
<reference evidence="3" key="1">
    <citation type="submission" date="2023-07" db="EMBL/GenBank/DDBJ databases">
        <title>Chromosome-level genome assembly of Artemia franciscana.</title>
        <authorList>
            <person name="Jo E."/>
        </authorList>
    </citation>
    <scope>NUCLEOTIDE SEQUENCE</scope>
    <source>
        <tissue evidence="3">Whole body</tissue>
    </source>
</reference>
<dbReference type="GO" id="GO:0005634">
    <property type="term" value="C:nucleus"/>
    <property type="evidence" value="ECO:0007669"/>
    <property type="project" value="TreeGrafter"/>
</dbReference>
<feature type="region of interest" description="Disordered" evidence="1">
    <location>
        <begin position="52"/>
        <end position="106"/>
    </location>
</feature>
<feature type="compositionally biased region" description="Polar residues" evidence="1">
    <location>
        <begin position="749"/>
        <end position="769"/>
    </location>
</feature>
<sequence>MAKTLKDYFGFKSTTSQPSIEEVEPKICAIPDVELEVVEDILIEPKLEVQKNSKKSQVILNKRKRNTIFSSNSSEGEAEKSPLKSKPNKVRKTTSQSDIETDSLQELCSSSKTELKLEAAKKKNEQSSSISNSSQEYSPPRQMNQKPNSILKYFSSCCDQLLKEEQEDSDFDPNSIVCNPEEHISDSNLKNFDSNSQPVHNNLNSCEQLIVKFPYKEKVTPMACADSKIEYISTSSRVKVKKESKQKHVNHNKVNRSDVLCPNSSESKQGKSYTKVRIERGRKKKGEMENRNDSMEGFNPSSQVQPKKNKSRKKKENSVTKNDILQEPSSSHLLEPKPKKSRKKKEELDNKNDVVHELSSSPDLELKSNKSKKNKQEPGNKNDLYQEPSSSPKLDLKLKKSRKKKEESDIKNDLFEEPCSSPQSELKPKKFKKKKEKSNNKRSTVQELSSSPQLELKPKQSRKNKGVPDQNNLLQESVFSPQLEPEPEKTRNRKSLSDSKNDSPQEFALSSQLDTKPIDILKYFNSNCDKPLDEVKIEMNKDNSFKMDDCEQDESPTKTKSKRYRKNKDQSNTKSHLSQEFRAISQVDPKPNSILKYFSSNRDKPLKLGQEESYVDLNSTLCISEENAGDTICILDNVTPNEQCLPDNVEGCAILVLKETPEEGGKKKPRWSMRLKLGERKNNQEGSPIEDHELSTEEFEKDESKSLEEVFEDTTEMAKNCEELVEQSRKSLYEEVAERSQKHEELAGQSETEGLQTRSSMDESNSGRNDCSKASDDENVRSSPVLRRSCRVRKPVTKFLIKSDSDDESDAPKNKKNRRTRKKENSSPISIDSCSSSEGEMKKKVSRKLAPIFVRPKKVAPTAEELAKEAAKMAFLSSGVPDEIKAHQDLIERLENIEYQYVPRISHVQQLDSIDLSWIKPSSSMPLSQKSLIGNIPKVGPIPCFDEQLRVCVKPRTLRKMAVYKPKSINWVVIRKFVSEFRSRVDIPFYQLLYRLSKNRASEDLPWSEKYQPRKIRDIILSRKPVEKLYKWGKDWKSAAKRRRRLSSDSDDCEEIGHGAVLISGGCSSGKTTGVYAVAESLEWYFVEINTSIKRSGRNLQLALQEAMQANQMAQSDEKTCAVLIEDVDIVFEEDKDGYYQTLQTLIKSSRCPIVMTASSKKVDPILDNLKINVDLIEFESMNEFEIAAYTSCVCLIEGTYMSYNTALELVNFYKKDLRSVLAYVQFWLQDQELITIEDNCLSKLSLKAKNERNSVTNDDSDEEATELDEDEFIILKDGECEERNLFYCDTFEIPRLSEIGSDASNRNKKVELRGLSKLAEYLENESSLCLPFIDEQECIVPIWKEFSVGGIGDNYMPFRDTEERFEENKLLKNIVDLAREKNLLLSKKSDFSKCAPASFNRVSEESFRTWVDMHQSADKMIANQLELTNYLSRNTVALDYLPCVRGIYQAETAKIDSNSRRSKRLYHYAKSLDLDIPVEMIQSLLTVFQ</sequence>
<feature type="compositionally biased region" description="Polar residues" evidence="1">
    <location>
        <begin position="469"/>
        <end position="480"/>
    </location>
</feature>
<dbReference type="PANTHER" id="PTHR23389:SF21">
    <property type="entry name" value="ATPASE FAMILY AAA DOMAIN-CONTAINING PROTEIN 5"/>
    <property type="match status" value="1"/>
</dbReference>
<proteinExistence type="predicted"/>
<feature type="compositionally biased region" description="Basic and acidic residues" evidence="1">
    <location>
        <begin position="364"/>
        <end position="380"/>
    </location>
</feature>
<feature type="domain" description="ATPase AAA-type core" evidence="2">
    <location>
        <begin position="1061"/>
        <end position="1152"/>
    </location>
</feature>
<accession>A0AA88I8E9</accession>
<gene>
    <name evidence="3" type="ORF">QYM36_007389</name>
</gene>
<evidence type="ECO:0000256" key="1">
    <source>
        <dbReference type="SAM" id="MobiDB-lite"/>
    </source>
</evidence>
<name>A0AA88I8E9_ARTSF</name>
<keyword evidence="4" id="KW-1185">Reference proteome</keyword>
<feature type="compositionally biased region" description="Polar residues" evidence="1">
    <location>
        <begin position="442"/>
        <end position="453"/>
    </location>
</feature>
<feature type="region of interest" description="Disordered" evidence="1">
    <location>
        <begin position="546"/>
        <end position="579"/>
    </location>
</feature>
<feature type="compositionally biased region" description="Basic residues" evidence="1">
    <location>
        <begin position="238"/>
        <end position="254"/>
    </location>
</feature>
<evidence type="ECO:0000259" key="2">
    <source>
        <dbReference type="Pfam" id="PF00004"/>
    </source>
</evidence>
<feature type="region of interest" description="Disordered" evidence="1">
    <location>
        <begin position="663"/>
        <end position="709"/>
    </location>
</feature>
<dbReference type="PANTHER" id="PTHR23389">
    <property type="entry name" value="CHROMOSOME TRANSMISSION FIDELITY FACTOR 18"/>
    <property type="match status" value="1"/>
</dbReference>
<feature type="compositionally biased region" description="Low complexity" evidence="1">
    <location>
        <begin position="826"/>
        <end position="837"/>
    </location>
</feature>
<feature type="region of interest" description="Disordered" evidence="1">
    <location>
        <begin position="118"/>
        <end position="146"/>
    </location>
</feature>
<protein>
    <recommendedName>
        <fullName evidence="2">ATPase AAA-type core domain-containing protein</fullName>
    </recommendedName>
</protein>
<evidence type="ECO:0000313" key="3">
    <source>
        <dbReference type="EMBL" id="KAK2717247.1"/>
    </source>
</evidence>
<feature type="compositionally biased region" description="Basic and acidic residues" evidence="1">
    <location>
        <begin position="394"/>
        <end position="414"/>
    </location>
</feature>
<dbReference type="InterPro" id="IPR003959">
    <property type="entry name" value="ATPase_AAA_core"/>
</dbReference>
<feature type="compositionally biased region" description="Basic and acidic residues" evidence="1">
    <location>
        <begin position="676"/>
        <end position="695"/>
    </location>
</feature>
<dbReference type="GO" id="GO:0003677">
    <property type="term" value="F:DNA binding"/>
    <property type="evidence" value="ECO:0007669"/>
    <property type="project" value="TreeGrafter"/>
</dbReference>
<feature type="region of interest" description="Disordered" evidence="1">
    <location>
        <begin position="735"/>
        <end position="787"/>
    </location>
</feature>
<evidence type="ECO:0000313" key="4">
    <source>
        <dbReference type="Proteomes" id="UP001187531"/>
    </source>
</evidence>
<feature type="compositionally biased region" description="Polar residues" evidence="1">
    <location>
        <begin position="262"/>
        <end position="272"/>
    </location>
</feature>
<dbReference type="EMBL" id="JAVRJZ010000011">
    <property type="protein sequence ID" value="KAK2717248.1"/>
    <property type="molecule type" value="Genomic_DNA"/>
</dbReference>
<dbReference type="GO" id="GO:0016887">
    <property type="term" value="F:ATP hydrolysis activity"/>
    <property type="evidence" value="ECO:0007669"/>
    <property type="project" value="InterPro"/>
</dbReference>
<dbReference type="InterPro" id="IPR027417">
    <property type="entry name" value="P-loop_NTPase"/>
</dbReference>
<feature type="compositionally biased region" description="Basic and acidic residues" evidence="1">
    <location>
        <begin position="486"/>
        <end position="503"/>
    </location>
</feature>
<feature type="compositionally biased region" description="Basic and acidic residues" evidence="1">
    <location>
        <begin position="334"/>
        <end position="356"/>
    </location>
</feature>
<feature type="compositionally biased region" description="Basic and acidic residues" evidence="1">
    <location>
        <begin position="735"/>
        <end position="746"/>
    </location>
</feature>
<dbReference type="SUPFAM" id="SSF52540">
    <property type="entry name" value="P-loop containing nucleoside triphosphate hydrolases"/>
    <property type="match status" value="1"/>
</dbReference>
<dbReference type="Proteomes" id="UP001187531">
    <property type="component" value="Unassembled WGS sequence"/>
</dbReference>
<feature type="compositionally biased region" description="Low complexity" evidence="1">
    <location>
        <begin position="126"/>
        <end position="138"/>
    </location>
</feature>
<feature type="region of interest" description="Disordered" evidence="1">
    <location>
        <begin position="236"/>
        <end position="512"/>
    </location>
</feature>
<feature type="compositionally biased region" description="Polar residues" evidence="1">
    <location>
        <begin position="93"/>
        <end position="106"/>
    </location>
</feature>
<feature type="region of interest" description="Disordered" evidence="1">
    <location>
        <begin position="801"/>
        <end position="841"/>
    </location>
</feature>
<dbReference type="Gene3D" id="3.40.50.300">
    <property type="entry name" value="P-loop containing nucleotide triphosphate hydrolases"/>
    <property type="match status" value="1"/>
</dbReference>
<dbReference type="GO" id="GO:0005524">
    <property type="term" value="F:ATP binding"/>
    <property type="evidence" value="ECO:0007669"/>
    <property type="project" value="InterPro"/>
</dbReference>
<dbReference type="Pfam" id="PF00004">
    <property type="entry name" value="AAA"/>
    <property type="match status" value="1"/>
</dbReference>